<dbReference type="Gene3D" id="3.30.420.40">
    <property type="match status" value="2"/>
</dbReference>
<dbReference type="PANTHER" id="PTHR43190">
    <property type="entry name" value="N-ACETYL-D-GLUCOSAMINE KINASE"/>
    <property type="match status" value="1"/>
</dbReference>
<gene>
    <name evidence="1" type="ORF">SAMN06297358_2756</name>
</gene>
<dbReference type="PANTHER" id="PTHR43190:SF3">
    <property type="entry name" value="N-ACETYL-D-GLUCOSAMINE KINASE"/>
    <property type="match status" value="1"/>
</dbReference>
<dbReference type="Proteomes" id="UP000219281">
    <property type="component" value="Unassembled WGS sequence"/>
</dbReference>
<evidence type="ECO:0000313" key="1">
    <source>
        <dbReference type="EMBL" id="SOD17962.1"/>
    </source>
</evidence>
<organism evidence="1 2">
    <name type="scientific">Pedobacter xixiisoli</name>
    <dbReference type="NCBI Taxonomy" id="1476464"/>
    <lineage>
        <taxon>Bacteria</taxon>
        <taxon>Pseudomonadati</taxon>
        <taxon>Bacteroidota</taxon>
        <taxon>Sphingobacteriia</taxon>
        <taxon>Sphingobacteriales</taxon>
        <taxon>Sphingobacteriaceae</taxon>
        <taxon>Pedobacter</taxon>
    </lineage>
</organism>
<name>A0A286A7S1_9SPHI</name>
<dbReference type="InterPro" id="IPR043129">
    <property type="entry name" value="ATPase_NBD"/>
</dbReference>
<dbReference type="Gene3D" id="1.10.720.160">
    <property type="match status" value="1"/>
</dbReference>
<dbReference type="AlphaFoldDB" id="A0A286A7S1"/>
<dbReference type="RefSeq" id="WP_097132595.1">
    <property type="nucleotide sequence ID" value="NZ_OCMT01000003.1"/>
</dbReference>
<evidence type="ECO:0008006" key="3">
    <source>
        <dbReference type="Google" id="ProtNLM"/>
    </source>
</evidence>
<keyword evidence="2" id="KW-1185">Reference proteome</keyword>
<dbReference type="SUPFAM" id="SSF53067">
    <property type="entry name" value="Actin-like ATPase domain"/>
    <property type="match status" value="2"/>
</dbReference>
<dbReference type="EMBL" id="OCMT01000003">
    <property type="protein sequence ID" value="SOD17962.1"/>
    <property type="molecule type" value="Genomic_DNA"/>
</dbReference>
<evidence type="ECO:0000313" key="2">
    <source>
        <dbReference type="Proteomes" id="UP000219281"/>
    </source>
</evidence>
<protein>
    <recommendedName>
        <fullName evidence="3">BadF-type ATPase</fullName>
    </recommendedName>
</protein>
<dbReference type="InterPro" id="IPR052519">
    <property type="entry name" value="Euk-type_GlcNAc_Kinase"/>
</dbReference>
<dbReference type="CDD" id="cd24079">
    <property type="entry name" value="ASKHA_NBD_PG1100-like"/>
    <property type="match status" value="1"/>
</dbReference>
<dbReference type="OrthoDB" id="871343at2"/>
<accession>A0A286A7S1</accession>
<reference evidence="2" key="1">
    <citation type="submission" date="2017-09" db="EMBL/GenBank/DDBJ databases">
        <authorList>
            <person name="Varghese N."/>
            <person name="Submissions S."/>
        </authorList>
    </citation>
    <scope>NUCLEOTIDE SEQUENCE [LARGE SCALE GENOMIC DNA]</scope>
    <source>
        <strain evidence="2">CGMCC 1.12803</strain>
    </source>
</reference>
<proteinExistence type="predicted"/>
<sequence>MILVADSGSSKTDWMAYSPEQTLSFSTQGINPYFANAQDVVRILSKNKEISAVANEIKEVYFFGAGCLNPDKHEIVSNGLSSFFKNAFISVDHDLIGSAYATCGDKKGLACILGTGSNIAYYDGEKLYNGKHGLGYILGDEGSGTYFGKKMLISYLHKTMPTELRDAFAEEFEITKDIAVENIYQKPFPNSYLAAFSRFMIHNRQHPFIQKTLKDGFQEFIDTNVKDYKNYKNLECNFVGSISYYYQDELRAVFAENNLKIGKTLQKPIEGIFEYILKREGILEKAE</sequence>